<feature type="domain" description="Chorismate-utilising enzyme C-terminal" evidence="6">
    <location>
        <begin position="108"/>
        <end position="371"/>
    </location>
</feature>
<evidence type="ECO:0000259" key="6">
    <source>
        <dbReference type="Pfam" id="PF00425"/>
    </source>
</evidence>
<keyword evidence="3" id="KW-0456">Lyase</keyword>
<dbReference type="OrthoDB" id="8594609at2"/>
<dbReference type="GO" id="GO:0004049">
    <property type="term" value="F:anthranilate synthase activity"/>
    <property type="evidence" value="ECO:0007669"/>
    <property type="project" value="UniProtKB-EC"/>
</dbReference>
<dbReference type="RefSeq" id="WP_119102942.1">
    <property type="nucleotide sequence ID" value="NZ_QXMJ01000159.1"/>
</dbReference>
<dbReference type="AlphaFoldDB" id="A0A505D9Q7"/>
<name>A0A505D9Q7_9ACTN</name>
<evidence type="ECO:0000259" key="5">
    <source>
        <dbReference type="Pfam" id="PF00117"/>
    </source>
</evidence>
<dbReference type="Proteomes" id="UP000317378">
    <property type="component" value="Unassembled WGS sequence"/>
</dbReference>
<keyword evidence="2" id="KW-0315">Glutamine amidotransferase</keyword>
<accession>A0A505D9Q7</accession>
<evidence type="ECO:0000256" key="2">
    <source>
        <dbReference type="ARBA" id="ARBA00022962"/>
    </source>
</evidence>
<dbReference type="PANTHER" id="PTHR11236:SF49">
    <property type="entry name" value="ANTHRANILATE SYNTHASE COMPONENT 1"/>
    <property type="match status" value="1"/>
</dbReference>
<dbReference type="PROSITE" id="PS51273">
    <property type="entry name" value="GATASE_TYPE_1"/>
    <property type="match status" value="1"/>
</dbReference>
<sequence length="631" mass="68311">MLIAQLLADHRPFALLRRRTPGHDHHTVEVLVGPVTPYERLADIPDEGLALIPFRQIRERGFDVRDDGTPLAVLTAEERYELPLEQALSELPSHEVRVEGGAFDVTDDRYAEIVGRVLSEEIGRGEGANFVIRRTYEGDIPGFGRADALALFRRLLVGERGAYWTFVVHTGERTLVGASPEVHVRMSGGTVVMNPISGTYRYPAEGPTPEDLLDFLADGKEIEELSMVVDEELKMMCTVGDMGGVVIGPRLKEMAHLAHTEYELRGRSSLDVRDVLRETMFAATVTGSPVQNACRVIERYEPLGRDGAGRGYYAGALALLGRDTNGAQTLDSPILIRTADITTSGRLKVPVGATLVRGSDPESEVAETHAKAAGVLAALGVRPGRQDTDGVRPRLADDPRVRAALDGRRASLAPFWLRMQERAAELEGHALVVDGEDTFTAMLAHVLRSSGLEVTVRRYDAPGLREAVLAHEGPLILGPGPGDPSDTADPKMAFLRALAAEVIRGHRHQVLGVCLGHELIAVELGLEIVRKDVPYQGAQTDIDLFGRTETVGFYNSFVAYCDDETATELAAHDVEVSRSDAGEVHALRGPGFAGVQFHPESVLSLNGAAVVRELIGGLRGADTFAGRRPAV</sequence>
<dbReference type="GO" id="GO:0000162">
    <property type="term" value="P:L-tryptophan biosynthetic process"/>
    <property type="evidence" value="ECO:0007669"/>
    <property type="project" value="TreeGrafter"/>
</dbReference>
<dbReference type="InterPro" id="IPR017926">
    <property type="entry name" value="GATASE"/>
</dbReference>
<evidence type="ECO:0000256" key="4">
    <source>
        <dbReference type="ARBA" id="ARBA00047683"/>
    </source>
</evidence>
<dbReference type="PRINTS" id="PR00097">
    <property type="entry name" value="ANTSNTHASEII"/>
</dbReference>
<reference evidence="7 8" key="1">
    <citation type="submission" date="2019-06" db="EMBL/GenBank/DDBJ databases">
        <title>Streptomyces sporangiiformans sp. nov., a novel actinomycete isolated from soil in Mount Song.</title>
        <authorList>
            <person name="Han L."/>
        </authorList>
    </citation>
    <scope>NUCLEOTIDE SEQUENCE [LARGE SCALE GENOMIC DNA]</scope>
    <source>
        <strain evidence="7 8">NEAU-SSA 1</strain>
    </source>
</reference>
<dbReference type="SUPFAM" id="SSF56322">
    <property type="entry name" value="ADC synthase"/>
    <property type="match status" value="1"/>
</dbReference>
<dbReference type="Gene3D" id="3.60.120.10">
    <property type="entry name" value="Anthranilate synthase"/>
    <property type="match status" value="1"/>
</dbReference>
<dbReference type="InterPro" id="IPR019999">
    <property type="entry name" value="Anth_synth_I-like"/>
</dbReference>
<feature type="domain" description="Glutamine amidotransferase" evidence="5">
    <location>
        <begin position="431"/>
        <end position="612"/>
    </location>
</feature>
<evidence type="ECO:0000256" key="1">
    <source>
        <dbReference type="ARBA" id="ARBA00012266"/>
    </source>
</evidence>
<dbReference type="InterPro" id="IPR015890">
    <property type="entry name" value="Chorismate_C"/>
</dbReference>
<dbReference type="PANTHER" id="PTHR11236">
    <property type="entry name" value="AMINOBENZOATE/ANTHRANILATE SYNTHASE"/>
    <property type="match status" value="1"/>
</dbReference>
<protein>
    <recommendedName>
        <fullName evidence="1">anthranilate synthase</fullName>
        <ecNumber evidence="1">4.1.3.27</ecNumber>
    </recommendedName>
</protein>
<dbReference type="Pfam" id="PF00425">
    <property type="entry name" value="Chorismate_bind"/>
    <property type="match status" value="1"/>
</dbReference>
<evidence type="ECO:0000313" key="8">
    <source>
        <dbReference type="Proteomes" id="UP000317378"/>
    </source>
</evidence>
<evidence type="ECO:0000256" key="3">
    <source>
        <dbReference type="ARBA" id="ARBA00023239"/>
    </source>
</evidence>
<keyword evidence="8" id="KW-1185">Reference proteome</keyword>
<dbReference type="SUPFAM" id="SSF52317">
    <property type="entry name" value="Class I glutamine amidotransferase-like"/>
    <property type="match status" value="1"/>
</dbReference>
<dbReference type="InterPro" id="IPR005801">
    <property type="entry name" value="ADC_synthase"/>
</dbReference>
<dbReference type="InterPro" id="IPR006221">
    <property type="entry name" value="TrpG/PapA_dom"/>
</dbReference>
<dbReference type="EC" id="4.1.3.27" evidence="1"/>
<dbReference type="InterPro" id="IPR029062">
    <property type="entry name" value="Class_I_gatase-like"/>
</dbReference>
<dbReference type="CDD" id="cd01743">
    <property type="entry name" value="GATase1_Anthranilate_Synthase"/>
    <property type="match status" value="1"/>
</dbReference>
<comment type="caution">
    <text evidence="7">The sequence shown here is derived from an EMBL/GenBank/DDBJ whole genome shotgun (WGS) entry which is preliminary data.</text>
</comment>
<organism evidence="7 8">
    <name type="scientific">Streptomyces sporangiiformans</name>
    <dbReference type="NCBI Taxonomy" id="2315329"/>
    <lineage>
        <taxon>Bacteria</taxon>
        <taxon>Bacillati</taxon>
        <taxon>Actinomycetota</taxon>
        <taxon>Actinomycetes</taxon>
        <taxon>Kitasatosporales</taxon>
        <taxon>Streptomycetaceae</taxon>
        <taxon>Streptomyces</taxon>
    </lineage>
</organism>
<dbReference type="Pfam" id="PF00117">
    <property type="entry name" value="GATase"/>
    <property type="match status" value="1"/>
</dbReference>
<gene>
    <name evidence="7" type="ORF">FGD71_025980</name>
</gene>
<dbReference type="EMBL" id="VCHX02000159">
    <property type="protein sequence ID" value="TPQ19390.1"/>
    <property type="molecule type" value="Genomic_DNA"/>
</dbReference>
<dbReference type="Gene3D" id="3.40.50.880">
    <property type="match status" value="1"/>
</dbReference>
<evidence type="ECO:0000313" key="7">
    <source>
        <dbReference type="EMBL" id="TPQ19390.1"/>
    </source>
</evidence>
<comment type="catalytic activity">
    <reaction evidence="4">
        <text>chorismate + L-glutamine = anthranilate + pyruvate + L-glutamate + H(+)</text>
        <dbReference type="Rhea" id="RHEA:21732"/>
        <dbReference type="ChEBI" id="CHEBI:15361"/>
        <dbReference type="ChEBI" id="CHEBI:15378"/>
        <dbReference type="ChEBI" id="CHEBI:16567"/>
        <dbReference type="ChEBI" id="CHEBI:29748"/>
        <dbReference type="ChEBI" id="CHEBI:29985"/>
        <dbReference type="ChEBI" id="CHEBI:58359"/>
        <dbReference type="EC" id="4.1.3.27"/>
    </reaction>
</comment>
<proteinExistence type="predicted"/>
<dbReference type="PRINTS" id="PR00096">
    <property type="entry name" value="GATASE"/>
</dbReference>